<name>A0A0H2RGG3_9AGAM</name>
<protein>
    <submittedName>
        <fullName evidence="1">Uncharacterized protein</fullName>
    </submittedName>
</protein>
<keyword evidence="2" id="KW-1185">Reference proteome</keyword>
<sequence length="160" mass="17333">MTVCIESSRRGETIFSTLTVRIERSLRRGIHLLRRTSPLPANVNVDVQGMMAAGASNASGRAKKNAGVVPLVVDGRGASGTEETAGERDYMTSIGPQRGNLCSYDSWGPQKLSVTSFTFDALTLFGAYATYVLLYVDTKYTAFGIDKGRSKKRTPQELCA</sequence>
<evidence type="ECO:0000313" key="1">
    <source>
        <dbReference type="EMBL" id="KLO04026.1"/>
    </source>
</evidence>
<dbReference type="InParanoid" id="A0A0H2RGG3"/>
<gene>
    <name evidence="1" type="ORF">SCHPADRAFT_948058</name>
</gene>
<reference evidence="1 2" key="1">
    <citation type="submission" date="2015-04" db="EMBL/GenBank/DDBJ databases">
        <title>Complete genome sequence of Schizopora paradoxa KUC8140, a cosmopolitan wood degrader in East Asia.</title>
        <authorList>
            <consortium name="DOE Joint Genome Institute"/>
            <person name="Min B."/>
            <person name="Park H."/>
            <person name="Jang Y."/>
            <person name="Kim J.-J."/>
            <person name="Kim K.H."/>
            <person name="Pangilinan J."/>
            <person name="Lipzen A."/>
            <person name="Riley R."/>
            <person name="Grigoriev I.V."/>
            <person name="Spatafora J.W."/>
            <person name="Choi I.-G."/>
        </authorList>
    </citation>
    <scope>NUCLEOTIDE SEQUENCE [LARGE SCALE GENOMIC DNA]</scope>
    <source>
        <strain evidence="1 2">KUC8140</strain>
    </source>
</reference>
<dbReference type="EMBL" id="KQ086773">
    <property type="protein sequence ID" value="KLO04026.1"/>
    <property type="molecule type" value="Genomic_DNA"/>
</dbReference>
<dbReference type="AlphaFoldDB" id="A0A0H2RGG3"/>
<organism evidence="1 2">
    <name type="scientific">Schizopora paradoxa</name>
    <dbReference type="NCBI Taxonomy" id="27342"/>
    <lineage>
        <taxon>Eukaryota</taxon>
        <taxon>Fungi</taxon>
        <taxon>Dikarya</taxon>
        <taxon>Basidiomycota</taxon>
        <taxon>Agaricomycotina</taxon>
        <taxon>Agaricomycetes</taxon>
        <taxon>Hymenochaetales</taxon>
        <taxon>Schizoporaceae</taxon>
        <taxon>Schizopora</taxon>
    </lineage>
</organism>
<dbReference type="Proteomes" id="UP000053477">
    <property type="component" value="Unassembled WGS sequence"/>
</dbReference>
<evidence type="ECO:0000313" key="2">
    <source>
        <dbReference type="Proteomes" id="UP000053477"/>
    </source>
</evidence>
<proteinExistence type="predicted"/>
<accession>A0A0H2RGG3</accession>